<feature type="domain" description="N-acetyltransferase" evidence="4">
    <location>
        <begin position="16"/>
        <end position="167"/>
    </location>
</feature>
<keyword evidence="1 5" id="KW-0808">Transferase</keyword>
<evidence type="ECO:0000256" key="1">
    <source>
        <dbReference type="ARBA" id="ARBA00022679"/>
    </source>
</evidence>
<proteinExistence type="inferred from homology"/>
<evidence type="ECO:0000313" key="5">
    <source>
        <dbReference type="EMBL" id="NKZ21036.1"/>
    </source>
</evidence>
<sequence length="185" mass="22129">MWNALAKWAWVETERLILRPFRYTDAQDLYAILSDPDNTRFIHPSLDSFELCQTLLVEAFLRQPLGIWALEDKVSGRMIGSIRLEQIQVRTGQAEIGYFLHRDFWRQGFGKEALRQLVFLSFSQFPLRRLIVKTHDENRASQALAESVGFSFYRQYKGSDRYSHRMRTFKDYRYDRKDYQLKETK</sequence>
<gene>
    <name evidence="5" type="ORF">HF992_09380</name>
</gene>
<dbReference type="InterPro" id="IPR000182">
    <property type="entry name" value="GNAT_dom"/>
</dbReference>
<evidence type="ECO:0000259" key="4">
    <source>
        <dbReference type="PROSITE" id="PS51186"/>
    </source>
</evidence>
<dbReference type="Gene3D" id="3.40.630.30">
    <property type="match status" value="1"/>
</dbReference>
<dbReference type="PROSITE" id="PS51186">
    <property type="entry name" value="GNAT"/>
    <property type="match status" value="1"/>
</dbReference>
<protein>
    <submittedName>
        <fullName evidence="5">GNAT family N-acetyltransferase</fullName>
    </submittedName>
</protein>
<dbReference type="SUPFAM" id="SSF55729">
    <property type="entry name" value="Acyl-CoA N-acyltransferases (Nat)"/>
    <property type="match status" value="1"/>
</dbReference>
<dbReference type="PANTHER" id="PTHR43792">
    <property type="entry name" value="GNAT FAMILY, PUTATIVE (AFU_ORTHOLOGUE AFUA_3G00765)-RELATED-RELATED"/>
    <property type="match status" value="1"/>
</dbReference>
<evidence type="ECO:0000313" key="6">
    <source>
        <dbReference type="Proteomes" id="UP000522720"/>
    </source>
</evidence>
<dbReference type="Pfam" id="PF13302">
    <property type="entry name" value="Acetyltransf_3"/>
    <property type="match status" value="1"/>
</dbReference>
<dbReference type="GO" id="GO:0008999">
    <property type="term" value="F:protein-N-terminal-alanine acetyltransferase activity"/>
    <property type="evidence" value="ECO:0007669"/>
    <property type="project" value="TreeGrafter"/>
</dbReference>
<accession>A0A7X6N031</accession>
<dbReference type="GO" id="GO:0005737">
    <property type="term" value="C:cytoplasm"/>
    <property type="evidence" value="ECO:0007669"/>
    <property type="project" value="TreeGrafter"/>
</dbReference>
<dbReference type="RefSeq" id="WP_168549773.1">
    <property type="nucleotide sequence ID" value="NZ_JAAXPR010000020.1"/>
</dbReference>
<organism evidence="5 6">
    <name type="scientific">Streptococcus ovuberis</name>
    <dbReference type="NCBI Taxonomy" id="1936207"/>
    <lineage>
        <taxon>Bacteria</taxon>
        <taxon>Bacillati</taxon>
        <taxon>Bacillota</taxon>
        <taxon>Bacilli</taxon>
        <taxon>Lactobacillales</taxon>
        <taxon>Streptococcaceae</taxon>
        <taxon>Streptococcus</taxon>
    </lineage>
</organism>
<dbReference type="EMBL" id="JAAXPR010000020">
    <property type="protein sequence ID" value="NKZ21036.1"/>
    <property type="molecule type" value="Genomic_DNA"/>
</dbReference>
<dbReference type="InterPro" id="IPR051531">
    <property type="entry name" value="N-acetyltransferase"/>
</dbReference>
<dbReference type="Proteomes" id="UP000522720">
    <property type="component" value="Unassembled WGS sequence"/>
</dbReference>
<comment type="caution">
    <text evidence="5">The sequence shown here is derived from an EMBL/GenBank/DDBJ whole genome shotgun (WGS) entry which is preliminary data.</text>
</comment>
<reference evidence="5 6" key="1">
    <citation type="submission" date="2020-04" db="EMBL/GenBank/DDBJ databases">
        <title>MicrobeNet Type strains.</title>
        <authorList>
            <person name="Nicholson A.C."/>
        </authorList>
    </citation>
    <scope>NUCLEOTIDE SEQUENCE [LARGE SCALE GENOMIC DNA]</scope>
    <source>
        <strain evidence="5 6">CCUG 69612</strain>
    </source>
</reference>
<dbReference type="InterPro" id="IPR016181">
    <property type="entry name" value="Acyl_CoA_acyltransferase"/>
</dbReference>
<evidence type="ECO:0000256" key="2">
    <source>
        <dbReference type="ARBA" id="ARBA00023315"/>
    </source>
</evidence>
<name>A0A7X6N031_9STRE</name>
<keyword evidence="6" id="KW-1185">Reference proteome</keyword>
<dbReference type="PANTHER" id="PTHR43792:SF8">
    <property type="entry name" value="[RIBOSOMAL PROTEIN US5]-ALANINE N-ACETYLTRANSFERASE"/>
    <property type="match status" value="1"/>
</dbReference>
<comment type="similarity">
    <text evidence="3">Belongs to the acetyltransferase family. RimJ subfamily.</text>
</comment>
<evidence type="ECO:0000256" key="3">
    <source>
        <dbReference type="ARBA" id="ARBA00038502"/>
    </source>
</evidence>
<keyword evidence="2" id="KW-0012">Acyltransferase</keyword>
<dbReference type="AlphaFoldDB" id="A0A7X6N031"/>